<dbReference type="InterPro" id="IPR042208">
    <property type="entry name" value="D-ser_dehydrat-like_sf"/>
</dbReference>
<keyword evidence="2" id="KW-0456">Lyase</keyword>
<sequence>MYEQLTTPAVIVDLDIVEANLANMASRLAEQGIKHRPHMKTHKSVALARMQIAAGAHGITVAKLSEAEVFAAAGLDNILLAFPLIGKEKLQRFARVHQLVEIMTVVDSMEGAKGLSEVAKETGKPVQVLIEVDGGLHRGGRQPGDELVSFACELRELEGIRIAGILSYFGQIYREKGKEALQSMVKKESELIQRITDELQEVGISLPIISSGSTPTSLLCEDLRGVTEVRAGNYIFNDVTAIKLGLVEEKDCALRVIATVVSVPIPGRASIDAGSKTLTSDRAPGHEEYGIVVGHPSVQIMVLNEEHGMLHFDPASVSFSVGDRIEIIPNHACVIPNLNDSLTAVRGQQVVDTIRVDARGCNY</sequence>
<dbReference type="Proteomes" id="UP000319578">
    <property type="component" value="Unassembled WGS sequence"/>
</dbReference>
<protein>
    <submittedName>
        <fullName evidence="4">Alanine racemase</fullName>
    </submittedName>
</protein>
<evidence type="ECO:0000256" key="1">
    <source>
        <dbReference type="ARBA" id="ARBA00005323"/>
    </source>
</evidence>
<organism evidence="4 5">
    <name type="scientific">Brevibacillus reuszeri</name>
    <dbReference type="NCBI Taxonomy" id="54915"/>
    <lineage>
        <taxon>Bacteria</taxon>
        <taxon>Bacillati</taxon>
        <taxon>Bacillota</taxon>
        <taxon>Bacilli</taxon>
        <taxon>Bacillales</taxon>
        <taxon>Paenibacillaceae</taxon>
        <taxon>Brevibacillus</taxon>
    </lineage>
</organism>
<proteinExistence type="inferred from homology"/>
<dbReference type="SMART" id="SM01119">
    <property type="entry name" value="D-ser_dehydrat"/>
    <property type="match status" value="1"/>
</dbReference>
<comment type="caution">
    <text evidence="4">The sequence shown here is derived from an EMBL/GenBank/DDBJ whole genome shotgun (WGS) entry which is preliminary data.</text>
</comment>
<dbReference type="RefSeq" id="WP_236700109.1">
    <property type="nucleotide sequence ID" value="NZ_BJON01000018.1"/>
</dbReference>
<dbReference type="PANTHER" id="PTHR28004">
    <property type="entry name" value="ZGC:162816-RELATED"/>
    <property type="match status" value="1"/>
</dbReference>
<name>A0ABQ0TSD8_9BACL</name>
<evidence type="ECO:0000313" key="4">
    <source>
        <dbReference type="EMBL" id="GED70828.1"/>
    </source>
</evidence>
<dbReference type="InterPro" id="IPR001608">
    <property type="entry name" value="Ala_racemase_N"/>
</dbReference>
<comment type="similarity">
    <text evidence="1">Belongs to the DSD1 family.</text>
</comment>
<dbReference type="PANTHER" id="PTHR28004:SF2">
    <property type="entry name" value="D-SERINE DEHYDRATASE"/>
    <property type="match status" value="1"/>
</dbReference>
<dbReference type="Gene3D" id="2.40.37.20">
    <property type="entry name" value="D-serine dehydratase-like domain"/>
    <property type="match status" value="1"/>
</dbReference>
<dbReference type="InterPro" id="IPR051466">
    <property type="entry name" value="D-amino_acid_metab_enzyme"/>
</dbReference>
<evidence type="ECO:0000313" key="5">
    <source>
        <dbReference type="Proteomes" id="UP000319578"/>
    </source>
</evidence>
<reference evidence="4 5" key="1">
    <citation type="submission" date="2019-06" db="EMBL/GenBank/DDBJ databases">
        <title>Whole genome shotgun sequence of Brevibacillus reuszeri NBRC 15719.</title>
        <authorList>
            <person name="Hosoyama A."/>
            <person name="Uohara A."/>
            <person name="Ohji S."/>
            <person name="Ichikawa N."/>
        </authorList>
    </citation>
    <scope>NUCLEOTIDE SEQUENCE [LARGE SCALE GENOMIC DNA]</scope>
    <source>
        <strain evidence="4 5">NBRC 15719</strain>
    </source>
</reference>
<dbReference type="EMBL" id="BJON01000018">
    <property type="protein sequence ID" value="GED70828.1"/>
    <property type="molecule type" value="Genomic_DNA"/>
</dbReference>
<dbReference type="Gene3D" id="3.20.20.10">
    <property type="entry name" value="Alanine racemase"/>
    <property type="match status" value="1"/>
</dbReference>
<gene>
    <name evidence="4" type="ORF">BRE01_45300</name>
</gene>
<evidence type="ECO:0000256" key="2">
    <source>
        <dbReference type="ARBA" id="ARBA00023239"/>
    </source>
</evidence>
<accession>A0ABQ0TSD8</accession>
<feature type="domain" description="D-serine dehydratase-like" evidence="3">
    <location>
        <begin position="253"/>
        <end position="346"/>
    </location>
</feature>
<dbReference type="Pfam" id="PF01168">
    <property type="entry name" value="Ala_racemase_N"/>
    <property type="match status" value="1"/>
</dbReference>
<evidence type="ECO:0000259" key="3">
    <source>
        <dbReference type="SMART" id="SM01119"/>
    </source>
</evidence>
<dbReference type="InterPro" id="IPR026956">
    <property type="entry name" value="D-ser_dehydrat-like_dom"/>
</dbReference>
<keyword evidence="5" id="KW-1185">Reference proteome</keyword>
<dbReference type="InterPro" id="IPR029066">
    <property type="entry name" value="PLP-binding_barrel"/>
</dbReference>
<dbReference type="SUPFAM" id="SSF51419">
    <property type="entry name" value="PLP-binding barrel"/>
    <property type="match status" value="1"/>
</dbReference>
<dbReference type="Pfam" id="PF14031">
    <property type="entry name" value="D-ser_dehydrat"/>
    <property type="match status" value="1"/>
</dbReference>